<sequence length="114" mass="12805">MPASTCSDVLEQRSGAHHQYTSQRIWGLNHQKRCARLVLLQNADDLFVCETIALHSLVLSMGQSLLQNGLFQRGKVKDLVQIVGNKTRHLPAFVSIGYAQERLIHASGVHYLNR</sequence>
<evidence type="ECO:0000313" key="2">
    <source>
        <dbReference type="Proteomes" id="UP000068164"/>
    </source>
</evidence>
<dbReference type="Proteomes" id="UP000068164">
    <property type="component" value="Unassembled WGS sequence"/>
</dbReference>
<protein>
    <submittedName>
        <fullName evidence="1">Uncharacterized protein</fullName>
    </submittedName>
</protein>
<dbReference type="AlphaFoldDB" id="A0A109JAY0"/>
<gene>
    <name evidence="1" type="ORF">AS026_15915</name>
</gene>
<keyword evidence="2" id="KW-1185">Reference proteome</keyword>
<dbReference type="EMBL" id="LNCD01000116">
    <property type="protein sequence ID" value="KWV45595.1"/>
    <property type="molecule type" value="Genomic_DNA"/>
</dbReference>
<name>A0A109JAY0_9HYPH</name>
<comment type="caution">
    <text evidence="1">The sequence shown here is derived from an EMBL/GenBank/DDBJ whole genome shotgun (WGS) entry which is preliminary data.</text>
</comment>
<accession>A0A109JAY0</accession>
<evidence type="ECO:0000313" key="1">
    <source>
        <dbReference type="EMBL" id="KWV45595.1"/>
    </source>
</evidence>
<proteinExistence type="predicted"/>
<reference evidence="1 2" key="1">
    <citation type="submission" date="2015-11" db="EMBL/GenBank/DDBJ databases">
        <title>Draft Genome Sequence of the Strain BR 10423 (Rhizobium sp.) isolated from nodules of Mimosa pudica.</title>
        <authorList>
            <person name="Barauna A.C."/>
            <person name="Zilli J.E."/>
            <person name="Simoes-Araujo J.L."/>
            <person name="Reis V.M."/>
            <person name="James E.K."/>
            <person name="Reis F.B.Jr."/>
            <person name="Rouws L.F."/>
            <person name="Passos S.R."/>
            <person name="Gois S.R."/>
        </authorList>
    </citation>
    <scope>NUCLEOTIDE SEQUENCE [LARGE SCALE GENOMIC DNA]</scope>
    <source>
        <strain evidence="1 2">BR10423</strain>
    </source>
</reference>
<organism evidence="1 2">
    <name type="scientific">Rhizobium altiplani</name>
    <dbReference type="NCBI Taxonomy" id="1864509"/>
    <lineage>
        <taxon>Bacteria</taxon>
        <taxon>Pseudomonadati</taxon>
        <taxon>Pseudomonadota</taxon>
        <taxon>Alphaproteobacteria</taxon>
        <taxon>Hyphomicrobiales</taxon>
        <taxon>Rhizobiaceae</taxon>
        <taxon>Rhizobium/Agrobacterium group</taxon>
        <taxon>Rhizobium</taxon>
    </lineage>
</organism>